<dbReference type="SMART" id="SM00179">
    <property type="entry name" value="EGF_CA"/>
    <property type="match status" value="1"/>
</dbReference>
<dbReference type="SUPFAM" id="SSF49854">
    <property type="entry name" value="Spermadhesin, CUB domain"/>
    <property type="match status" value="1"/>
</dbReference>
<sequence length="729" mass="80168">MKMPQYHFGLKKSIFVLIFGILTKCCYSQIIEDDVTNVSDEQMDEGGHAFYALRGCHQVLRGESGEFFSPDYLCSNPALWCNWTIQVDPTMRIQLYLEDLVPSDACHLKQDQIHVDEAAGVYGAHKILQKCWREAKYISVSNTLHVVLLIGGHPSYSYRGVYGRYQAFGPPAVYNPLDKRTEPDNISWMGTSVTAVPPPGERGTEYLPKSNSGNVESVVVDGPALLSPEKDVLGNDYYPPTSTLPVMQHWMPGPPAEQAGTLRGALIVIEEEGLAVHENHRTPSPGVGESEGTSEDSIPASAGTLRAGKRAAENQSDHEAVHAPPSSRPSLHSSTATRRNVEELQSDESTLTSPAPQNISLPAEHLMAVTSMQHSEEVEVEGTRLSKNPESPPPSTDHFVSVHTQRAPPPAQPSVVDQRAGPRTTGDDRIHAEFGHIPGDHLFEVGVEVNFQHNPEEHWDRTARSMLLSVKTLISKQLEFLSTPKMLSKRIKRLSAGVLYILWLQLSEGVAGQHVHTAIHTMLQELIETSIKLQDSQSHAVIVSVSTADVNECGTHLMLCDTNAECVNVFGSYSCHCRPGFKDASRLGSGTVCVDAKASGCRSGPSAEVTKGVYVVFFLLSVLILTLLASMAVMYSRHHRGTFLLHCHRDGLTDDIPRPARERRNFDADADLPPPPPPIRRPKDGWAHPKEGWSHPKECCPPVDVPLLRFNPILPLDGLIDPPEEMGRQ</sequence>
<feature type="region of interest" description="Disordered" evidence="6">
    <location>
        <begin position="664"/>
        <end position="693"/>
    </location>
</feature>
<gene>
    <name evidence="11" type="primary">zgc:66455</name>
</gene>
<feature type="compositionally biased region" description="Basic and acidic residues" evidence="6">
    <location>
        <begin position="681"/>
        <end position="693"/>
    </location>
</feature>
<comment type="caution">
    <text evidence="5">Lacks conserved residue(s) required for the propagation of feature annotation.</text>
</comment>
<name>A0A8C5FDV7_GADMO</name>
<protein>
    <recommendedName>
        <fullName evidence="13">EGF-like domain-containing protein</fullName>
    </recommendedName>
</protein>
<dbReference type="AlphaFoldDB" id="A0A8C5FDV7"/>
<feature type="signal peptide" evidence="8">
    <location>
        <begin position="1"/>
        <end position="28"/>
    </location>
</feature>
<keyword evidence="7" id="KW-0472">Membrane</keyword>
<accession>A0A8C5FDV7</accession>
<feature type="compositionally biased region" description="Polar residues" evidence="6">
    <location>
        <begin position="328"/>
        <end position="338"/>
    </location>
</feature>
<evidence type="ECO:0000259" key="9">
    <source>
        <dbReference type="PROSITE" id="PS01180"/>
    </source>
</evidence>
<evidence type="ECO:0000313" key="12">
    <source>
        <dbReference type="Proteomes" id="UP000694546"/>
    </source>
</evidence>
<dbReference type="SUPFAM" id="SSF57196">
    <property type="entry name" value="EGF/Laminin"/>
    <property type="match status" value="1"/>
</dbReference>
<feature type="compositionally biased region" description="Polar residues" evidence="6">
    <location>
        <begin position="347"/>
        <end position="358"/>
    </location>
</feature>
<evidence type="ECO:0000256" key="2">
    <source>
        <dbReference type="ARBA" id="ARBA00022729"/>
    </source>
</evidence>
<evidence type="ECO:0008006" key="13">
    <source>
        <dbReference type="Google" id="ProtNLM"/>
    </source>
</evidence>
<feature type="compositionally biased region" description="Basic and acidic residues" evidence="6">
    <location>
        <begin position="374"/>
        <end position="384"/>
    </location>
</feature>
<dbReference type="OMA" id="HAEEDAH"/>
<feature type="region of interest" description="Disordered" evidence="6">
    <location>
        <begin position="275"/>
        <end position="358"/>
    </location>
</feature>
<dbReference type="Gene3D" id="2.60.120.290">
    <property type="entry name" value="Spermadhesin, CUB domain"/>
    <property type="match status" value="1"/>
</dbReference>
<feature type="domain" description="EGF-like" evidence="10">
    <location>
        <begin position="549"/>
        <end position="587"/>
    </location>
</feature>
<dbReference type="Proteomes" id="UP000694546">
    <property type="component" value="Chromosome 3"/>
</dbReference>
<feature type="compositionally biased region" description="Basic and acidic residues" evidence="6">
    <location>
        <begin position="310"/>
        <end position="321"/>
    </location>
</feature>
<keyword evidence="12" id="KW-1185">Reference proteome</keyword>
<feature type="domain" description="CUB" evidence="9">
    <location>
        <begin position="56"/>
        <end position="168"/>
    </location>
</feature>
<dbReference type="InterPro" id="IPR018097">
    <property type="entry name" value="EGF_Ca-bd_CS"/>
</dbReference>
<keyword evidence="4" id="KW-1015">Disulfide bond</keyword>
<keyword evidence="1 5" id="KW-0245">EGF-like domain</keyword>
<evidence type="ECO:0000256" key="5">
    <source>
        <dbReference type="PROSITE-ProRule" id="PRU00076"/>
    </source>
</evidence>
<dbReference type="InterPro" id="IPR049883">
    <property type="entry name" value="NOTCH1_EGF-like"/>
</dbReference>
<dbReference type="CDD" id="cd00054">
    <property type="entry name" value="EGF_CA"/>
    <property type="match status" value="1"/>
</dbReference>
<evidence type="ECO:0000256" key="7">
    <source>
        <dbReference type="SAM" id="Phobius"/>
    </source>
</evidence>
<dbReference type="PROSITE" id="PS50026">
    <property type="entry name" value="EGF_3"/>
    <property type="match status" value="1"/>
</dbReference>
<evidence type="ECO:0000313" key="11">
    <source>
        <dbReference type="Ensembl" id="ENSGMOP00000029443.1"/>
    </source>
</evidence>
<dbReference type="OrthoDB" id="2015116at2759"/>
<reference evidence="11" key="1">
    <citation type="submission" date="2025-08" db="UniProtKB">
        <authorList>
            <consortium name="Ensembl"/>
        </authorList>
    </citation>
    <scope>IDENTIFICATION</scope>
</reference>
<dbReference type="InterPro" id="IPR035914">
    <property type="entry name" value="Sperma_CUB_dom_sf"/>
</dbReference>
<reference evidence="11" key="2">
    <citation type="submission" date="2025-09" db="UniProtKB">
        <authorList>
            <consortium name="Ensembl"/>
        </authorList>
    </citation>
    <scope>IDENTIFICATION</scope>
</reference>
<keyword evidence="7" id="KW-0812">Transmembrane</keyword>
<keyword evidence="3" id="KW-0677">Repeat</keyword>
<evidence type="ECO:0000256" key="4">
    <source>
        <dbReference type="ARBA" id="ARBA00023157"/>
    </source>
</evidence>
<evidence type="ECO:0000256" key="1">
    <source>
        <dbReference type="ARBA" id="ARBA00022536"/>
    </source>
</evidence>
<dbReference type="InterPro" id="IPR001881">
    <property type="entry name" value="EGF-like_Ca-bd_dom"/>
</dbReference>
<dbReference type="PROSITE" id="PS00010">
    <property type="entry name" value="ASX_HYDROXYL"/>
    <property type="match status" value="1"/>
</dbReference>
<keyword evidence="7" id="KW-1133">Transmembrane helix</keyword>
<evidence type="ECO:0000256" key="3">
    <source>
        <dbReference type="ARBA" id="ARBA00022737"/>
    </source>
</evidence>
<dbReference type="PROSITE" id="PS01187">
    <property type="entry name" value="EGF_CA"/>
    <property type="match status" value="1"/>
</dbReference>
<dbReference type="Ensembl" id="ENSGMOT00000047942.1">
    <property type="protein sequence ID" value="ENSGMOP00000029443.1"/>
    <property type="gene ID" value="ENSGMOG00000031691.1"/>
</dbReference>
<dbReference type="Pfam" id="PF07645">
    <property type="entry name" value="EGF_CA"/>
    <property type="match status" value="1"/>
</dbReference>
<dbReference type="GO" id="GO:0030855">
    <property type="term" value="P:epithelial cell differentiation"/>
    <property type="evidence" value="ECO:0007669"/>
    <property type="project" value="UniProtKB-ARBA"/>
</dbReference>
<evidence type="ECO:0000256" key="8">
    <source>
        <dbReference type="SAM" id="SignalP"/>
    </source>
</evidence>
<dbReference type="PROSITE" id="PS01180">
    <property type="entry name" value="CUB"/>
    <property type="match status" value="1"/>
</dbReference>
<keyword evidence="2 8" id="KW-0732">Signal</keyword>
<feature type="region of interest" description="Disordered" evidence="6">
    <location>
        <begin position="371"/>
        <end position="428"/>
    </location>
</feature>
<dbReference type="GO" id="GO:0005509">
    <property type="term" value="F:calcium ion binding"/>
    <property type="evidence" value="ECO:0007669"/>
    <property type="project" value="InterPro"/>
</dbReference>
<proteinExistence type="predicted"/>
<dbReference type="InterPro" id="IPR000859">
    <property type="entry name" value="CUB_dom"/>
</dbReference>
<feature type="chain" id="PRO_5046136950" description="EGF-like domain-containing protein" evidence="8">
    <location>
        <begin position="29"/>
        <end position="729"/>
    </location>
</feature>
<evidence type="ECO:0000256" key="6">
    <source>
        <dbReference type="SAM" id="MobiDB-lite"/>
    </source>
</evidence>
<dbReference type="GeneTree" id="ENSGT01110000267375"/>
<dbReference type="SMART" id="SM00042">
    <property type="entry name" value="CUB"/>
    <property type="match status" value="1"/>
</dbReference>
<organism evidence="11 12">
    <name type="scientific">Gadus morhua</name>
    <name type="common">Atlantic cod</name>
    <dbReference type="NCBI Taxonomy" id="8049"/>
    <lineage>
        <taxon>Eukaryota</taxon>
        <taxon>Metazoa</taxon>
        <taxon>Chordata</taxon>
        <taxon>Craniata</taxon>
        <taxon>Vertebrata</taxon>
        <taxon>Euteleostomi</taxon>
        <taxon>Actinopterygii</taxon>
        <taxon>Neopterygii</taxon>
        <taxon>Teleostei</taxon>
        <taxon>Neoteleostei</taxon>
        <taxon>Acanthomorphata</taxon>
        <taxon>Zeiogadaria</taxon>
        <taxon>Gadariae</taxon>
        <taxon>Gadiformes</taxon>
        <taxon>Gadoidei</taxon>
        <taxon>Gadidae</taxon>
        <taxon>Gadus</taxon>
    </lineage>
</organism>
<dbReference type="InterPro" id="IPR000742">
    <property type="entry name" value="EGF"/>
</dbReference>
<dbReference type="SMART" id="SM00181">
    <property type="entry name" value="EGF"/>
    <property type="match status" value="1"/>
</dbReference>
<evidence type="ECO:0000259" key="10">
    <source>
        <dbReference type="PROSITE" id="PS50026"/>
    </source>
</evidence>
<dbReference type="Gene3D" id="2.10.25.10">
    <property type="entry name" value="Laminin"/>
    <property type="match status" value="1"/>
</dbReference>
<feature type="transmembrane region" description="Helical" evidence="7">
    <location>
        <begin position="612"/>
        <end position="635"/>
    </location>
</feature>
<dbReference type="InterPro" id="IPR000152">
    <property type="entry name" value="EGF-type_Asp/Asn_hydroxyl_site"/>
</dbReference>